<evidence type="ECO:0000256" key="5">
    <source>
        <dbReference type="ARBA" id="ARBA00022679"/>
    </source>
</evidence>
<name>A0A7W9BLI7_9RHOB</name>
<feature type="site" description="Transition state stabilizer" evidence="9">
    <location>
        <position position="211"/>
    </location>
</feature>
<dbReference type="InterPro" id="IPR039901">
    <property type="entry name" value="Kdotransferase"/>
</dbReference>
<gene>
    <name evidence="12" type="ORF">FHS72_002271</name>
</gene>
<dbReference type="GO" id="GO:0005886">
    <property type="term" value="C:plasma membrane"/>
    <property type="evidence" value="ECO:0007669"/>
    <property type="project" value="UniProtKB-SubCell"/>
</dbReference>
<dbReference type="Proteomes" id="UP000535415">
    <property type="component" value="Unassembled WGS sequence"/>
</dbReference>
<dbReference type="PANTHER" id="PTHR42755">
    <property type="entry name" value="3-DEOXY-MANNO-OCTULOSONATE CYTIDYLYLTRANSFERASE"/>
    <property type="match status" value="1"/>
</dbReference>
<keyword evidence="10" id="KW-0448">Lipopolysaccharide biosynthesis</keyword>
<comment type="pathway">
    <text evidence="2 10">Bacterial outer membrane biogenesis; LPS core biosynthesis.</text>
</comment>
<dbReference type="UniPathway" id="UPA00958"/>
<evidence type="ECO:0000256" key="2">
    <source>
        <dbReference type="ARBA" id="ARBA00004713"/>
    </source>
</evidence>
<accession>A0A7W9BLI7</accession>
<evidence type="ECO:0000256" key="9">
    <source>
        <dbReference type="PIRSR" id="PIRSR639901-2"/>
    </source>
</evidence>
<keyword evidence="5 10" id="KW-0808">Transferase</keyword>
<evidence type="ECO:0000256" key="8">
    <source>
        <dbReference type="PIRSR" id="PIRSR639901-1"/>
    </source>
</evidence>
<dbReference type="Gene3D" id="3.40.50.11720">
    <property type="entry name" value="3-Deoxy-D-manno-octulosonic-acid transferase, N-terminal domain"/>
    <property type="match status" value="1"/>
</dbReference>
<dbReference type="GO" id="GO:0009245">
    <property type="term" value="P:lipid A biosynthetic process"/>
    <property type="evidence" value="ECO:0007669"/>
    <property type="project" value="TreeGrafter"/>
</dbReference>
<comment type="subcellular location">
    <subcellularLocation>
        <location evidence="10">Cell membrane</location>
    </subcellularLocation>
</comment>
<dbReference type="Gene3D" id="3.40.50.2000">
    <property type="entry name" value="Glycogen Phosphorylase B"/>
    <property type="match status" value="1"/>
</dbReference>
<dbReference type="EC" id="2.4.99.12" evidence="3 10"/>
<keyword evidence="10" id="KW-1003">Cell membrane</keyword>
<comment type="function">
    <text evidence="1 10">Involved in lipopolysaccharide (LPS) biosynthesis. Catalyzes the transfer of 3-deoxy-D-manno-octulosonate (Kdo) residue(s) from CMP-Kdo to lipid IV(A), the tetraacyldisaccharide-1,4'-bisphosphate precursor of lipid A.</text>
</comment>
<dbReference type="Pfam" id="PF04413">
    <property type="entry name" value="Glycos_transf_N"/>
    <property type="match status" value="1"/>
</dbReference>
<proteinExistence type="inferred from homology"/>
<feature type="domain" description="3-deoxy-D-manno-octulosonic-acid transferase N-terminal" evidence="11">
    <location>
        <begin position="39"/>
        <end position="212"/>
    </location>
</feature>
<dbReference type="SUPFAM" id="SSF53756">
    <property type="entry name" value="UDP-Glycosyltransferase/glycogen phosphorylase"/>
    <property type="match status" value="1"/>
</dbReference>
<comment type="caution">
    <text evidence="12">The sequence shown here is derived from an EMBL/GenBank/DDBJ whole genome shotgun (WGS) entry which is preliminary data.</text>
</comment>
<evidence type="ECO:0000256" key="4">
    <source>
        <dbReference type="ARBA" id="ARBA00019077"/>
    </source>
</evidence>
<dbReference type="GO" id="GO:0043842">
    <property type="term" value="F:Kdo transferase activity"/>
    <property type="evidence" value="ECO:0007669"/>
    <property type="project" value="UniProtKB-EC"/>
</dbReference>
<dbReference type="InterPro" id="IPR038107">
    <property type="entry name" value="Glycos_transf_N_sf"/>
</dbReference>
<dbReference type="RefSeq" id="WP_343042677.1">
    <property type="nucleotide sequence ID" value="NZ_JACIJM010000005.1"/>
</dbReference>
<evidence type="ECO:0000313" key="13">
    <source>
        <dbReference type="Proteomes" id="UP000535415"/>
    </source>
</evidence>
<dbReference type="AlphaFoldDB" id="A0A7W9BLI7"/>
<evidence type="ECO:0000256" key="1">
    <source>
        <dbReference type="ARBA" id="ARBA00003394"/>
    </source>
</evidence>
<comment type="catalytic activity">
    <reaction evidence="7 10">
        <text>lipid IVA (E. coli) + CMP-3-deoxy-beta-D-manno-octulosonate = alpha-Kdo-(2-&gt;6)-lipid IVA (E. coli) + CMP + H(+)</text>
        <dbReference type="Rhea" id="RHEA:28066"/>
        <dbReference type="ChEBI" id="CHEBI:15378"/>
        <dbReference type="ChEBI" id="CHEBI:58603"/>
        <dbReference type="ChEBI" id="CHEBI:60364"/>
        <dbReference type="ChEBI" id="CHEBI:60377"/>
        <dbReference type="ChEBI" id="CHEBI:85987"/>
        <dbReference type="EC" id="2.4.99.12"/>
    </reaction>
</comment>
<dbReference type="EMBL" id="JACIJM010000005">
    <property type="protein sequence ID" value="MBB5722645.1"/>
    <property type="molecule type" value="Genomic_DNA"/>
</dbReference>
<evidence type="ECO:0000256" key="3">
    <source>
        <dbReference type="ARBA" id="ARBA00012621"/>
    </source>
</evidence>
<evidence type="ECO:0000256" key="10">
    <source>
        <dbReference type="RuleBase" id="RU365103"/>
    </source>
</evidence>
<feature type="site" description="Transition state stabilizer" evidence="9">
    <location>
        <position position="135"/>
    </location>
</feature>
<feature type="active site" description="Proton acceptor" evidence="8">
    <location>
        <position position="66"/>
    </location>
</feature>
<protein>
    <recommendedName>
        <fullName evidence="4 10">3-deoxy-D-manno-octulosonic acid transferase</fullName>
        <shortName evidence="10">Kdo transferase</shortName>
        <ecNumber evidence="3 10">2.4.99.12</ecNumber>
    </recommendedName>
    <alternativeName>
        <fullName evidence="6 10">Lipid IV(A) 3-deoxy-D-manno-octulosonic acid transferase</fullName>
    </alternativeName>
</protein>
<organism evidence="12 13">
    <name type="scientific">Yoonia ponticola</name>
    <dbReference type="NCBI Taxonomy" id="1524255"/>
    <lineage>
        <taxon>Bacteria</taxon>
        <taxon>Pseudomonadati</taxon>
        <taxon>Pseudomonadota</taxon>
        <taxon>Alphaproteobacteria</taxon>
        <taxon>Rhodobacterales</taxon>
        <taxon>Paracoccaceae</taxon>
        <taxon>Yoonia</taxon>
    </lineage>
</organism>
<sequence length="410" mass="44997">MAKLPLSLRAYMALTHLVPLLAKRHLKKRVARGKEHPTRWTEKLGQATITRPRGPLIWLHAVGLGEVLSLRGLIHEMADQTDANFLVTSGTLAGANAFAKNAPPRTIHQFLPLDAPQYRQAFLDHWQPDLCVWVEQDIWPGFVADLARRDIPQTLIAARMNAKSHARHARTTPLFSFIYKQMRLITAQDANTQTHLQNLGASNVIITGSLKSSAPPLQYDAAELSELQTILGPRFTWTTAPAHQADVDLALAAHAQLLTTKPDALLIIAPRFPDRENTISVPHTVRSKGEKPTENVWLADTFGDLGLIYSLADAALIGGTNDNTEGHNPWEAVALNTAIFHGPRVANFQTDYDALDKNGALCITSPAELTDALIRDLQPNIAAASDLRAKHGKAITALAKTLTDVIRQHD</sequence>
<keyword evidence="10" id="KW-0472">Membrane</keyword>
<evidence type="ECO:0000256" key="6">
    <source>
        <dbReference type="ARBA" id="ARBA00031445"/>
    </source>
</evidence>
<comment type="similarity">
    <text evidence="10">Belongs to the glycosyltransferase group 1 family.</text>
</comment>
<dbReference type="PANTHER" id="PTHR42755:SF1">
    <property type="entry name" value="3-DEOXY-D-MANNO-OCTULOSONIC ACID TRANSFERASE, MITOCHONDRIAL-RELATED"/>
    <property type="match status" value="1"/>
</dbReference>
<keyword evidence="13" id="KW-1185">Reference proteome</keyword>
<reference evidence="12 13" key="1">
    <citation type="submission" date="2020-08" db="EMBL/GenBank/DDBJ databases">
        <title>Genomic Encyclopedia of Type Strains, Phase IV (KMG-IV): sequencing the most valuable type-strain genomes for metagenomic binning, comparative biology and taxonomic classification.</title>
        <authorList>
            <person name="Goeker M."/>
        </authorList>
    </citation>
    <scope>NUCLEOTIDE SEQUENCE [LARGE SCALE GENOMIC DNA]</scope>
    <source>
        <strain evidence="12 13">DSM 101064</strain>
    </source>
</reference>
<evidence type="ECO:0000313" key="12">
    <source>
        <dbReference type="EMBL" id="MBB5722645.1"/>
    </source>
</evidence>
<evidence type="ECO:0000259" key="11">
    <source>
        <dbReference type="Pfam" id="PF04413"/>
    </source>
</evidence>
<dbReference type="InterPro" id="IPR007507">
    <property type="entry name" value="Glycos_transf_N"/>
</dbReference>
<evidence type="ECO:0000256" key="7">
    <source>
        <dbReference type="ARBA" id="ARBA00049183"/>
    </source>
</evidence>
<keyword evidence="12" id="KW-0328">Glycosyltransferase</keyword>
<dbReference type="GO" id="GO:0009244">
    <property type="term" value="P:lipopolysaccharide core region biosynthetic process"/>
    <property type="evidence" value="ECO:0007669"/>
    <property type="project" value="UniProtKB-UniRule"/>
</dbReference>